<feature type="domain" description="Asparaginase/glutaminase C-terminal" evidence="8">
    <location>
        <begin position="204"/>
        <end position="319"/>
    </location>
</feature>
<keyword evidence="10" id="KW-1185">Reference proteome</keyword>
<dbReference type="InterPro" id="IPR006034">
    <property type="entry name" value="Asparaginase/glutaminase-like"/>
</dbReference>
<accession>A0ABW0M289</accession>
<dbReference type="InterPro" id="IPR020827">
    <property type="entry name" value="Asparaginase/glutaminase_AS1"/>
</dbReference>
<dbReference type="InterPro" id="IPR036152">
    <property type="entry name" value="Asp/glu_Ase-like_sf"/>
</dbReference>
<dbReference type="Pfam" id="PF00710">
    <property type="entry name" value="Asparaginase"/>
    <property type="match status" value="1"/>
</dbReference>
<dbReference type="PANTHER" id="PTHR11707">
    <property type="entry name" value="L-ASPARAGINASE"/>
    <property type="match status" value="1"/>
</dbReference>
<comment type="caution">
    <text evidence="9">The sequence shown here is derived from an EMBL/GenBank/DDBJ whole genome shotgun (WGS) entry which is preliminary data.</text>
</comment>
<dbReference type="PROSITE" id="PS00917">
    <property type="entry name" value="ASN_GLN_ASE_2"/>
    <property type="match status" value="1"/>
</dbReference>
<dbReference type="InterPro" id="IPR027475">
    <property type="entry name" value="Asparaginase/glutaminase_AS2"/>
</dbReference>
<dbReference type="SFLD" id="SFLDS00057">
    <property type="entry name" value="Glutaminase/Asparaginase"/>
    <property type="match status" value="1"/>
</dbReference>
<evidence type="ECO:0000313" key="9">
    <source>
        <dbReference type="EMBL" id="MFC5470911.1"/>
    </source>
</evidence>
<sequence length="341" mass="37912">MKKILLLTTGGTIASVRGENGLTPGMTDEEIASYFPEQNRRYKVESRALMEIDSTNMQPEGWVRIAEAVFEHFDHYDGFVITHGTDTMGYTSAALSYMLQNIVKPVVMTGSQVPITYEHTDAMRNIGDAARFACEDLGGVFVVFDGKVINGTRAVKVKTRSFHAFTSINYPYVAMIDRGEVKYTKPVSQVRGKTVKLEVSLCPDVFLLKLHPGSKPELFDFLKDHYKGVIIEGFGLGGVPTQGRSLIMKINELVQSGVAVVMTTQCLEEGEDRTLYEVGRQAADERIISSKDMNSEAIVPKLMWALGKTPDVREVKRIMETPIADDIAVSVRGELERLDFL</sequence>
<comment type="catalytic activity">
    <reaction evidence="4">
        <text>L-asparagine + H2O = L-aspartate + NH4(+)</text>
        <dbReference type="Rhea" id="RHEA:21016"/>
        <dbReference type="ChEBI" id="CHEBI:15377"/>
        <dbReference type="ChEBI" id="CHEBI:28938"/>
        <dbReference type="ChEBI" id="CHEBI:29991"/>
        <dbReference type="ChEBI" id="CHEBI:58048"/>
        <dbReference type="EC" id="3.5.1.1"/>
    </reaction>
</comment>
<dbReference type="InterPro" id="IPR041725">
    <property type="entry name" value="L-asparaginase_I"/>
</dbReference>
<dbReference type="PRINTS" id="PR00139">
    <property type="entry name" value="ASNGLNASE"/>
</dbReference>
<evidence type="ECO:0000256" key="3">
    <source>
        <dbReference type="ARBA" id="ARBA00022801"/>
    </source>
</evidence>
<organism evidence="9 10">
    <name type="scientific">Cohnella suwonensis</name>
    <dbReference type="NCBI Taxonomy" id="696072"/>
    <lineage>
        <taxon>Bacteria</taxon>
        <taxon>Bacillati</taxon>
        <taxon>Bacillota</taxon>
        <taxon>Bacilli</taxon>
        <taxon>Bacillales</taxon>
        <taxon>Paenibacillaceae</taxon>
        <taxon>Cohnella</taxon>
    </lineage>
</organism>
<feature type="active site" evidence="6">
    <location>
        <position position="85"/>
    </location>
</feature>
<proteinExistence type="inferred from homology"/>
<evidence type="ECO:0000256" key="6">
    <source>
        <dbReference type="PROSITE-ProRule" id="PRU10100"/>
    </source>
</evidence>
<dbReference type="Proteomes" id="UP001596105">
    <property type="component" value="Unassembled WGS sequence"/>
</dbReference>
<dbReference type="InterPro" id="IPR040919">
    <property type="entry name" value="Asparaginase_C"/>
</dbReference>
<gene>
    <name evidence="9" type="ORF">ACFPPD_19675</name>
</gene>
<dbReference type="PROSITE" id="PS00144">
    <property type="entry name" value="ASN_GLN_ASE_1"/>
    <property type="match status" value="1"/>
</dbReference>
<dbReference type="SUPFAM" id="SSF53774">
    <property type="entry name" value="Glutaminase/Asparaginase"/>
    <property type="match status" value="1"/>
</dbReference>
<feature type="domain" description="L-asparaginase N-terminal" evidence="7">
    <location>
        <begin position="3"/>
        <end position="186"/>
    </location>
</feature>
<dbReference type="PROSITE" id="PS51732">
    <property type="entry name" value="ASN_GLN_ASE_3"/>
    <property type="match status" value="1"/>
</dbReference>
<dbReference type="Gene3D" id="3.40.50.1170">
    <property type="entry name" value="L-asparaginase, N-terminal domain"/>
    <property type="match status" value="1"/>
</dbReference>
<feature type="active site" evidence="5">
    <location>
        <position position="12"/>
    </location>
</feature>
<evidence type="ECO:0000256" key="4">
    <source>
        <dbReference type="ARBA" id="ARBA00049366"/>
    </source>
</evidence>
<dbReference type="NCBIfam" id="TIGR00519">
    <property type="entry name" value="asnASE_I"/>
    <property type="match status" value="1"/>
</dbReference>
<dbReference type="SMART" id="SM00870">
    <property type="entry name" value="Asparaginase"/>
    <property type="match status" value="1"/>
</dbReference>
<dbReference type="PIRSF" id="PIRSF001220">
    <property type="entry name" value="L-ASNase_gatD"/>
    <property type="match status" value="1"/>
</dbReference>
<evidence type="ECO:0000256" key="2">
    <source>
        <dbReference type="ARBA" id="ARBA00012920"/>
    </source>
</evidence>
<dbReference type="CDD" id="cd08963">
    <property type="entry name" value="L-asparaginase_I"/>
    <property type="match status" value="1"/>
</dbReference>
<dbReference type="Pfam" id="PF17763">
    <property type="entry name" value="Asparaginase_C"/>
    <property type="match status" value="1"/>
</dbReference>
<dbReference type="InterPro" id="IPR006033">
    <property type="entry name" value="AsnA_fam"/>
</dbReference>
<dbReference type="InterPro" id="IPR037152">
    <property type="entry name" value="L-asparaginase_N_sf"/>
</dbReference>
<dbReference type="PIRSF" id="PIRSF500176">
    <property type="entry name" value="L_ASNase"/>
    <property type="match status" value="1"/>
</dbReference>
<dbReference type="EMBL" id="JBHSMH010000080">
    <property type="protein sequence ID" value="MFC5470911.1"/>
    <property type="molecule type" value="Genomic_DNA"/>
</dbReference>
<evidence type="ECO:0000259" key="8">
    <source>
        <dbReference type="Pfam" id="PF17763"/>
    </source>
</evidence>
<dbReference type="InterPro" id="IPR027474">
    <property type="entry name" value="L-asparaginase_N"/>
</dbReference>
<evidence type="ECO:0000256" key="1">
    <source>
        <dbReference type="ARBA" id="ARBA00010518"/>
    </source>
</evidence>
<dbReference type="Gene3D" id="3.40.50.40">
    <property type="match status" value="1"/>
</dbReference>
<dbReference type="EC" id="3.5.1.1" evidence="2"/>
<dbReference type="PANTHER" id="PTHR11707:SF28">
    <property type="entry name" value="60 KDA LYSOPHOSPHOLIPASE"/>
    <property type="match status" value="1"/>
</dbReference>
<keyword evidence="3" id="KW-0378">Hydrolase</keyword>
<name>A0ABW0M289_9BACL</name>
<reference evidence="10" key="1">
    <citation type="journal article" date="2019" name="Int. J. Syst. Evol. Microbiol.">
        <title>The Global Catalogue of Microorganisms (GCM) 10K type strain sequencing project: providing services to taxonomists for standard genome sequencing and annotation.</title>
        <authorList>
            <consortium name="The Broad Institute Genomics Platform"/>
            <consortium name="The Broad Institute Genome Sequencing Center for Infectious Disease"/>
            <person name="Wu L."/>
            <person name="Ma J."/>
        </authorList>
    </citation>
    <scope>NUCLEOTIDE SEQUENCE [LARGE SCALE GENOMIC DNA]</scope>
    <source>
        <strain evidence="10">CCUG 57113</strain>
    </source>
</reference>
<evidence type="ECO:0000256" key="5">
    <source>
        <dbReference type="PROSITE-ProRule" id="PRU10099"/>
    </source>
</evidence>
<evidence type="ECO:0000259" key="7">
    <source>
        <dbReference type="Pfam" id="PF00710"/>
    </source>
</evidence>
<dbReference type="InterPro" id="IPR027473">
    <property type="entry name" value="L-asparaginase_C"/>
</dbReference>
<dbReference type="RefSeq" id="WP_209751579.1">
    <property type="nucleotide sequence ID" value="NZ_JBHSMH010000080.1"/>
</dbReference>
<comment type="similarity">
    <text evidence="1">Belongs to the asparaginase 1 family.</text>
</comment>
<protein>
    <recommendedName>
        <fullName evidence="2">asparaginase</fullName>
        <ecNumber evidence="2">3.5.1.1</ecNumber>
    </recommendedName>
</protein>
<evidence type="ECO:0000313" key="10">
    <source>
        <dbReference type="Proteomes" id="UP001596105"/>
    </source>
</evidence>